<proteinExistence type="predicted"/>
<sequence length="72" mass="8414">MAGKPVRPRCYRPVFQPVRNVIFPDWMRALSGIVIGLFWMRLSQCCYTTIPHPEEPYYDSGQRPHPFKCNSA</sequence>
<evidence type="ECO:0000313" key="1">
    <source>
        <dbReference type="EMBL" id="CUP02717.1"/>
    </source>
</evidence>
<accession>A0A174JY74</accession>
<organism evidence="1 2">
    <name type="scientific">Faecalicatena contorta</name>
    <dbReference type="NCBI Taxonomy" id="39482"/>
    <lineage>
        <taxon>Bacteria</taxon>
        <taxon>Bacillati</taxon>
        <taxon>Bacillota</taxon>
        <taxon>Clostridia</taxon>
        <taxon>Lachnospirales</taxon>
        <taxon>Lachnospiraceae</taxon>
        <taxon>Faecalicatena</taxon>
    </lineage>
</organism>
<evidence type="ECO:0000313" key="2">
    <source>
        <dbReference type="Proteomes" id="UP000095544"/>
    </source>
</evidence>
<dbReference type="AlphaFoldDB" id="A0A174JY74"/>
<dbReference type="EMBL" id="CYZU01000050">
    <property type="protein sequence ID" value="CUP02717.1"/>
    <property type="molecule type" value="Genomic_DNA"/>
</dbReference>
<gene>
    <name evidence="1" type="ORF">ERS852491_04047</name>
</gene>
<dbReference type="STRING" id="39482.ERS852491_04047"/>
<dbReference type="Proteomes" id="UP000095544">
    <property type="component" value="Unassembled WGS sequence"/>
</dbReference>
<name>A0A174JY74_9FIRM</name>
<protein>
    <submittedName>
        <fullName evidence="1">Uncharacterized protein</fullName>
    </submittedName>
</protein>
<reference evidence="1 2" key="1">
    <citation type="submission" date="2015-09" db="EMBL/GenBank/DDBJ databases">
        <authorList>
            <consortium name="Pathogen Informatics"/>
        </authorList>
    </citation>
    <scope>NUCLEOTIDE SEQUENCE [LARGE SCALE GENOMIC DNA]</scope>
    <source>
        <strain evidence="1 2">2789STDY5834876</strain>
    </source>
</reference>